<keyword evidence="6 10" id="KW-0808">Transferase</keyword>
<dbReference type="PANTHER" id="PTHR39191:SF1">
    <property type="entry name" value="DUF4922 DOMAIN-CONTAINING PROTEIN"/>
    <property type="match status" value="1"/>
</dbReference>
<proteinExistence type="inferred from homology"/>
<comment type="similarity">
    <text evidence="4 10">Belongs to the galactose-1-phosphate uridylyltransferase type 2 family.</text>
</comment>
<dbReference type="HAMAP" id="MF_00571">
    <property type="entry name" value="GalP_UDP_trans"/>
    <property type="match status" value="1"/>
</dbReference>
<evidence type="ECO:0000256" key="2">
    <source>
        <dbReference type="ARBA" id="ARBA00004496"/>
    </source>
</evidence>
<dbReference type="NCBIfam" id="NF003629">
    <property type="entry name" value="PRK05270.1-2"/>
    <property type="match status" value="1"/>
</dbReference>
<dbReference type="InterPro" id="IPR005849">
    <property type="entry name" value="GalP_Utransf_N"/>
</dbReference>
<evidence type="ECO:0000256" key="5">
    <source>
        <dbReference type="ARBA" id="ARBA00022490"/>
    </source>
</evidence>
<evidence type="ECO:0000313" key="13">
    <source>
        <dbReference type="EMBL" id="MCQ4841081.1"/>
    </source>
</evidence>
<gene>
    <name evidence="10" type="primary">galT</name>
    <name evidence="13" type="ORF">NE695_14295</name>
</gene>
<dbReference type="Proteomes" id="UP001524473">
    <property type="component" value="Unassembled WGS sequence"/>
</dbReference>
<dbReference type="RefSeq" id="WP_066863936.1">
    <property type="nucleotide sequence ID" value="NZ_CABKVV010000013.1"/>
</dbReference>
<dbReference type="EMBL" id="JANFZH010000037">
    <property type="protein sequence ID" value="MCQ4841081.1"/>
    <property type="molecule type" value="Genomic_DNA"/>
</dbReference>
<dbReference type="GeneID" id="90532442"/>
<dbReference type="PIRSF" id="PIRSF006005">
    <property type="entry name" value="GalT_BS"/>
    <property type="match status" value="1"/>
</dbReference>
<dbReference type="InterPro" id="IPR005850">
    <property type="entry name" value="GalP_Utransf_C"/>
</dbReference>
<evidence type="ECO:0000256" key="10">
    <source>
        <dbReference type="HAMAP-Rule" id="MF_00571"/>
    </source>
</evidence>
<evidence type="ECO:0000256" key="4">
    <source>
        <dbReference type="ARBA" id="ARBA00008706"/>
    </source>
</evidence>
<evidence type="ECO:0000256" key="7">
    <source>
        <dbReference type="ARBA" id="ARBA00022695"/>
    </source>
</evidence>
<protein>
    <recommendedName>
        <fullName evidence="10">Galactose-1-phosphate uridylyltransferase</fullName>
        <shortName evidence="10">Gal-1-P uridylyltransferase</shortName>
        <ecNumber evidence="10">2.7.7.12</ecNumber>
    </recommendedName>
    <alternativeName>
        <fullName evidence="10">UDP-glucose--hexose-1-phosphate uridylyltransferase</fullName>
    </alternativeName>
</protein>
<evidence type="ECO:0000256" key="3">
    <source>
        <dbReference type="ARBA" id="ARBA00004947"/>
    </source>
</evidence>
<dbReference type="EC" id="2.7.7.12" evidence="10"/>
<reference evidence="13 14" key="1">
    <citation type="submission" date="2022-06" db="EMBL/GenBank/DDBJ databases">
        <title>Isolation of gut microbiota from human fecal samples.</title>
        <authorList>
            <person name="Pamer E.G."/>
            <person name="Barat B."/>
            <person name="Waligurski E."/>
            <person name="Medina S."/>
            <person name="Paddock L."/>
            <person name="Mostad J."/>
        </authorList>
    </citation>
    <scope>NUCLEOTIDE SEQUENCE [LARGE SCALE GENOMIC DNA]</scope>
    <source>
        <strain evidence="13 14">DFI.9.73</strain>
    </source>
</reference>
<dbReference type="Pfam" id="PF02744">
    <property type="entry name" value="GalP_UDP_tr_C"/>
    <property type="match status" value="1"/>
</dbReference>
<comment type="catalytic activity">
    <reaction evidence="1 10">
        <text>alpha-D-galactose 1-phosphate + UDP-alpha-D-glucose = alpha-D-glucose 1-phosphate + UDP-alpha-D-galactose</text>
        <dbReference type="Rhea" id="RHEA:13989"/>
        <dbReference type="ChEBI" id="CHEBI:58336"/>
        <dbReference type="ChEBI" id="CHEBI:58601"/>
        <dbReference type="ChEBI" id="CHEBI:58885"/>
        <dbReference type="ChEBI" id="CHEBI:66914"/>
        <dbReference type="EC" id="2.7.7.12"/>
    </reaction>
</comment>
<evidence type="ECO:0000259" key="11">
    <source>
        <dbReference type="Pfam" id="PF01087"/>
    </source>
</evidence>
<comment type="pathway">
    <text evidence="3 10">Carbohydrate metabolism; galactose metabolism.</text>
</comment>
<comment type="subcellular location">
    <subcellularLocation>
        <location evidence="2 10">Cytoplasm</location>
    </subcellularLocation>
</comment>
<name>A0ABT1S2B2_9FIRM</name>
<accession>A0ABT1S2B2</accession>
<evidence type="ECO:0000313" key="14">
    <source>
        <dbReference type="Proteomes" id="UP001524473"/>
    </source>
</evidence>
<keyword evidence="9 10" id="KW-0119">Carbohydrate metabolism</keyword>
<organism evidence="13 14">
    <name type="scientific">Neglectibacter timonensis</name>
    <dbReference type="NCBI Taxonomy" id="1776382"/>
    <lineage>
        <taxon>Bacteria</taxon>
        <taxon>Bacillati</taxon>
        <taxon>Bacillota</taxon>
        <taxon>Clostridia</taxon>
        <taxon>Eubacteriales</taxon>
        <taxon>Oscillospiraceae</taxon>
        <taxon>Neglectibacter</taxon>
    </lineage>
</organism>
<sequence>MGTVDLSLEISRLLCYGLQKGLLAPEDAAYSANRILALLGISEFEWKPVEEKLRFPAEPLERICDWAAEQSLIDPDTLDGRDLFDTEVMNCLMPRPSEVVSRFYGLYEGNKKAATDYYYELSRSSNYIRVDRVEKDRMWTVPTKYGELVVTINLSKPEKDPKAIAAARNAPQSGYPKCALCRENEGYRGTANQAARGNHRLIPLSLCGERWFLQYSPYVYYNEHCIVLSEEHRPMKVSRASFERLLDFVTVLSHYFVGSNADLPIVGGSILSHDHFQGGNYEFPMAKAPLREQVRFSGFETVSAGIVDWPMSVLRLRSADRESLIELADRILAKWRGYSDESAEVLAFTGETPHNTITPIARRRGEEYELDLVLRNNRTTEEHPLGLFHPHGEYHHIKKENIGLIEVMGLAILPPRLLQEAELMEQALSCPEGAEEIFKRPEMEKHLDWYADLKAAGVTAENAGRAVRESIGKIFEKILGNAGVFKDTEAGEAAFLRFCKVI</sequence>
<dbReference type="PANTHER" id="PTHR39191">
    <property type="entry name" value="GALACTOSE-1-PHOSPHATE URIDYLYLTRANSFERASE"/>
    <property type="match status" value="1"/>
</dbReference>
<dbReference type="GO" id="GO:0016779">
    <property type="term" value="F:nucleotidyltransferase activity"/>
    <property type="evidence" value="ECO:0007669"/>
    <property type="project" value="UniProtKB-KW"/>
</dbReference>
<comment type="caution">
    <text evidence="13">The sequence shown here is derived from an EMBL/GenBank/DDBJ whole genome shotgun (WGS) entry which is preliminary data.</text>
</comment>
<evidence type="ECO:0000256" key="9">
    <source>
        <dbReference type="ARBA" id="ARBA00023277"/>
    </source>
</evidence>
<feature type="domain" description="Galactose-1-phosphate uridyl transferase N-terminal" evidence="11">
    <location>
        <begin position="24"/>
        <end position="234"/>
    </location>
</feature>
<evidence type="ECO:0000256" key="6">
    <source>
        <dbReference type="ARBA" id="ARBA00022679"/>
    </source>
</evidence>
<dbReference type="Pfam" id="PF01087">
    <property type="entry name" value="GalP_UDP_transf"/>
    <property type="match status" value="1"/>
</dbReference>
<keyword evidence="7 10" id="KW-0548">Nucleotidyltransferase</keyword>
<feature type="domain" description="Galactose-1-phosphate uridyl transferase C-terminal" evidence="12">
    <location>
        <begin position="253"/>
        <end position="427"/>
    </location>
</feature>
<dbReference type="PROSITE" id="PS01163">
    <property type="entry name" value="GAL_P_UDP_TRANSF_II"/>
    <property type="match status" value="1"/>
</dbReference>
<evidence type="ECO:0000259" key="12">
    <source>
        <dbReference type="Pfam" id="PF02744"/>
    </source>
</evidence>
<keyword evidence="5 10" id="KW-0963">Cytoplasm</keyword>
<keyword evidence="8 10" id="KW-0299">Galactose metabolism</keyword>
<evidence type="ECO:0000256" key="8">
    <source>
        <dbReference type="ARBA" id="ARBA00023144"/>
    </source>
</evidence>
<dbReference type="InterPro" id="IPR023425">
    <property type="entry name" value="GalP_uridyl_Trfase_II_CS"/>
</dbReference>
<dbReference type="InterPro" id="IPR000766">
    <property type="entry name" value="GalP_uridyl_Trfase_II"/>
</dbReference>
<keyword evidence="14" id="KW-1185">Reference proteome</keyword>
<evidence type="ECO:0000256" key="1">
    <source>
        <dbReference type="ARBA" id="ARBA00001107"/>
    </source>
</evidence>